<gene>
    <name evidence="3" type="primary">m14</name>
</gene>
<evidence type="ECO:0000256" key="2">
    <source>
        <dbReference type="SAM" id="Phobius"/>
    </source>
</evidence>
<organism evidence="3">
    <name type="scientific">Muromegalovirus muridbeta1</name>
    <dbReference type="NCBI Taxonomy" id="3050323"/>
    <lineage>
        <taxon>Viruses</taxon>
        <taxon>Duplodnaviria</taxon>
        <taxon>Heunggongvirae</taxon>
        <taxon>Peploviricota</taxon>
        <taxon>Herviviricetes</taxon>
        <taxon>Herpesvirales</taxon>
        <taxon>Orthoherpesviridae</taxon>
        <taxon>Betaherpesvirinae</taxon>
        <taxon>Muromegalovirus</taxon>
    </lineage>
</organism>
<accession>A0AAU6W935</accession>
<protein>
    <submittedName>
        <fullName evidence="3">Membrane protein m14</fullName>
    </submittedName>
</protein>
<feature type="compositionally biased region" description="Polar residues" evidence="1">
    <location>
        <begin position="197"/>
        <end position="209"/>
    </location>
</feature>
<dbReference type="Pfam" id="PF12216">
    <property type="entry name" value="m04gp34like"/>
    <property type="match status" value="1"/>
</dbReference>
<evidence type="ECO:0000256" key="1">
    <source>
        <dbReference type="SAM" id="MobiDB-lite"/>
    </source>
</evidence>
<feature type="region of interest" description="Disordered" evidence="1">
    <location>
        <begin position="191"/>
        <end position="251"/>
    </location>
</feature>
<feature type="transmembrane region" description="Helical" evidence="2">
    <location>
        <begin position="259"/>
        <end position="279"/>
    </location>
</feature>
<evidence type="ECO:0000313" key="3">
    <source>
        <dbReference type="EMBL" id="XAO37340.1"/>
    </source>
</evidence>
<keyword evidence="2" id="KW-1133">Transmembrane helix</keyword>
<dbReference type="EMBL" id="PP756680">
    <property type="protein sequence ID" value="XAO37340.1"/>
    <property type="molecule type" value="Genomic_DNA"/>
</dbReference>
<sequence length="304" mass="34064">MRRLGIVIVIASLLSAVESTETERRECDTYNVTIKPETCDFFDNLYEVRVRVDEKDTNRVHYSCQFKWNICTQATWYGTWIRMSFDEEMNPSPRVLAHVQLMSTPTSPPTLVGFWNDSSSDKQYVLSHNSSAEIWHDPVTDNVYISSQVSSNQLGLICQLTGCLNSKMDETYPAFAREKIETQTAIAIGKPADKQSELASQSLAKPTSSRRIDIPSPTPKSLQMIGSTTRGTSVSRKPEITVSSAQNPTSSAAPLRHAAQAYVTVVLGVIAGLFLWTLTDFRYVIADPRQDQRTIDRKMCQHSS</sequence>
<name>A0AAU6W935_9BETA</name>
<proteinExistence type="predicted"/>
<keyword evidence="2" id="KW-0472">Membrane</keyword>
<dbReference type="EMBL" id="PP756679">
    <property type="protein sequence ID" value="XAO37200.1"/>
    <property type="molecule type" value="Genomic_DNA"/>
</dbReference>
<reference evidence="3" key="1">
    <citation type="submission" date="2024-05" db="EMBL/GenBank/DDBJ databases">
        <title>Fine-tuning the evolutionary stability and environmental longevity of recombinant transmissible vaccines.</title>
        <authorList>
            <person name="Chan B."/>
            <person name="Nuismer S.L."/>
            <person name="Nichols J."/>
            <person name="Davison A.J."/>
            <person name="Alqirbi H."/>
            <person name="Jarvis M.A."/>
            <person name="Redwood A.J."/>
        </authorList>
    </citation>
    <scope>NUCLEOTIDE SEQUENCE</scope>
    <source>
        <strain evidence="3">K181</strain>
    </source>
</reference>
<dbReference type="EMBL" id="PP756681">
    <property type="protein sequence ID" value="XAO37480.1"/>
    <property type="molecule type" value="Genomic_DNA"/>
</dbReference>
<feature type="compositionally biased region" description="Polar residues" evidence="1">
    <location>
        <begin position="219"/>
        <end position="251"/>
    </location>
</feature>
<dbReference type="InterPro" id="IPR022022">
    <property type="entry name" value="M04gp34-like"/>
</dbReference>
<dbReference type="EMBL" id="PP756678">
    <property type="protein sequence ID" value="XAO37060.1"/>
    <property type="molecule type" value="Genomic_DNA"/>
</dbReference>
<keyword evidence="2" id="KW-0812">Transmembrane</keyword>